<name>A0A7J7HXX2_CAMSI</name>
<accession>A0A7J7HXX2</accession>
<dbReference type="InterPro" id="IPR025283">
    <property type="entry name" value="DUF4042"/>
</dbReference>
<evidence type="ECO:0000313" key="3">
    <source>
        <dbReference type="Proteomes" id="UP000593564"/>
    </source>
</evidence>
<dbReference type="PANTHER" id="PTHR13366:SF0">
    <property type="entry name" value="HEAT REPEAT-CONTAINING PROTEIN 6"/>
    <property type="match status" value="1"/>
</dbReference>
<organism evidence="2 3">
    <name type="scientific">Camellia sinensis</name>
    <name type="common">Tea plant</name>
    <name type="synonym">Thea sinensis</name>
    <dbReference type="NCBI Taxonomy" id="4442"/>
    <lineage>
        <taxon>Eukaryota</taxon>
        <taxon>Viridiplantae</taxon>
        <taxon>Streptophyta</taxon>
        <taxon>Embryophyta</taxon>
        <taxon>Tracheophyta</taxon>
        <taxon>Spermatophyta</taxon>
        <taxon>Magnoliopsida</taxon>
        <taxon>eudicotyledons</taxon>
        <taxon>Gunneridae</taxon>
        <taxon>Pentapetalae</taxon>
        <taxon>asterids</taxon>
        <taxon>Ericales</taxon>
        <taxon>Theaceae</taxon>
        <taxon>Camellia</taxon>
    </lineage>
</organism>
<protein>
    <recommendedName>
        <fullName evidence="1">DUF4042 domain-containing protein</fullName>
    </recommendedName>
</protein>
<dbReference type="Proteomes" id="UP000593564">
    <property type="component" value="Unassembled WGS sequence"/>
</dbReference>
<reference evidence="2 3" key="2">
    <citation type="submission" date="2020-07" db="EMBL/GenBank/DDBJ databases">
        <title>Genome assembly of wild tea tree DASZ reveals pedigree and selection history of tea varieties.</title>
        <authorList>
            <person name="Zhang W."/>
        </authorList>
    </citation>
    <scope>NUCLEOTIDE SEQUENCE [LARGE SCALE GENOMIC DNA]</scope>
    <source>
        <strain evidence="3">cv. G240</strain>
        <tissue evidence="2">Leaf</tissue>
    </source>
</reference>
<proteinExistence type="predicted"/>
<dbReference type="PANTHER" id="PTHR13366">
    <property type="entry name" value="MALARIA ANTIGEN-RELATED"/>
    <property type="match status" value="1"/>
</dbReference>
<keyword evidence="3" id="KW-1185">Reference proteome</keyword>
<sequence>MAASSSPSPSLSAVRSWRMAFLTLRDETLTSPPSTAVVHLLNHLIFSNSDNLIRVASDLPSQEVTSDLMFLMEVARTTADSAALNDDVIHTFTQLSHFVYDVSHRVSLDINSSYWALMLDSFGRMVEIFLGKAGRKRVLSGNVVVRALKHCLGDYKASPLWHVLMPSYIAHPPLAGNQRYTAEFGKRIPRYNSLWEVQTITFTMISEVFSRVGSSLSVDMWQSTIQVLKNMMDVLASKNLLVEDNVMAKFYTSLLHCLHLVLIDPKGPLSDHVAGFVAALRMFFIYGIANKSQLLYPLVGHKKDISSLRLKLNLGESSKSDSGPYRPPHLRKQDLTNLQPLKAQESVSFSVQEFSTIDYTSSDSDYSDNDGPAKDADNIRCFKARVAAIVCIQKVGSYDPRSNPMIRFTRLSTILPRIPILTTLDLCRADPKLFTAQWTMLLPFSDVLQPRKYEATLMTCLLFDPYLKARIAAASTLVAMLDGPASVFLQVAELKESTKCGSFTALSSSLGQILMQLHTGILYLIQHETHGGLLASLFKILMLLISSTPYSRMPGDLMPNLISSLRARIEEGFPPRSDETNLLAVAINCLTAALSASPSSPKVRNLFVEELHKGFVEPQEKSGILSTIFRYSEPVNSPTISLEALQAVRAVSHNYPDIIVVCWEQVSATVLGFLRLNTLEVSTRPWKDNIGKVVGSIGEKVITAAIKVLDECLRAISGFKGTEDLFDDKLFDTPFTSDYTRIKKISSAPSYGSESLAVTKDEPEGYRLGSEQWSEAIEKHMPLVLQHSSAMVRAASVTCFAGITSFVFSSLPKEKQDFILTSSVNAALNDEVSSVRSAACRAIGVITCFPQIAQSAEILGKFIHAADINTRDPLVLIKANAVRALGNLSRFVQFTSQPGISNEHVDVMGLSLISDSAEELPGRSDLNDKQKEKLALNSFQPASLEDSQWLGKMVQAFLSCVATGNVKQCFRAPSVFSILLLLLRDSPNYKIRIQAAAALAVPATILDYGGSFSDVIQGVEHTVENLSSDQITPSSFKYRIALEKQLTSTMLHVLALASSADHPPVKEFLVKKASFLEEWFKMLYLSLGETSTQLEAENNSTENQKKGMISRAIRSLIEVMLRLEMCKVSLVVHMYYYLKVYCTRKRCKYHTVSHKLVESSFSDGDDGSSVADVGVDVMEGWWLANRRFQNLHPNLNTYIVVVTVCSSDHSSSNLVARASMHSSWYLACLQVRLLERRIHAPNIFTIALNPLITHQPPPSAPSLLSPPPSLPHRCLHHLVTTIPNDPPPSRLQTLTIHHLQHRIPLQ</sequence>
<evidence type="ECO:0000259" key="1">
    <source>
        <dbReference type="Pfam" id="PF13251"/>
    </source>
</evidence>
<dbReference type="SUPFAM" id="SSF48371">
    <property type="entry name" value="ARM repeat"/>
    <property type="match status" value="1"/>
</dbReference>
<dbReference type="Gene3D" id="1.25.10.10">
    <property type="entry name" value="Leucine-rich Repeat Variant"/>
    <property type="match status" value="1"/>
</dbReference>
<dbReference type="Pfam" id="PF13251">
    <property type="entry name" value="DUF4042"/>
    <property type="match status" value="1"/>
</dbReference>
<dbReference type="InterPro" id="IPR016024">
    <property type="entry name" value="ARM-type_fold"/>
</dbReference>
<dbReference type="EMBL" id="JACBKZ010000002">
    <property type="protein sequence ID" value="KAF5956986.1"/>
    <property type="molecule type" value="Genomic_DNA"/>
</dbReference>
<dbReference type="InterPro" id="IPR011989">
    <property type="entry name" value="ARM-like"/>
</dbReference>
<dbReference type="InterPro" id="IPR052107">
    <property type="entry name" value="HEAT6"/>
</dbReference>
<reference evidence="3" key="1">
    <citation type="journal article" date="2020" name="Nat. Commun.">
        <title>Genome assembly of wild tea tree DASZ reveals pedigree and selection history of tea varieties.</title>
        <authorList>
            <person name="Zhang W."/>
            <person name="Zhang Y."/>
            <person name="Qiu H."/>
            <person name="Guo Y."/>
            <person name="Wan H."/>
            <person name="Zhang X."/>
            <person name="Scossa F."/>
            <person name="Alseekh S."/>
            <person name="Zhang Q."/>
            <person name="Wang P."/>
            <person name="Xu L."/>
            <person name="Schmidt M.H."/>
            <person name="Jia X."/>
            <person name="Li D."/>
            <person name="Zhu A."/>
            <person name="Guo F."/>
            <person name="Chen W."/>
            <person name="Ni D."/>
            <person name="Usadel B."/>
            <person name="Fernie A.R."/>
            <person name="Wen W."/>
        </authorList>
    </citation>
    <scope>NUCLEOTIDE SEQUENCE [LARGE SCALE GENOMIC DNA]</scope>
    <source>
        <strain evidence="3">cv. G240</strain>
    </source>
</reference>
<gene>
    <name evidence="2" type="ORF">HYC85_004211</name>
</gene>
<feature type="domain" description="DUF4042" evidence="1">
    <location>
        <begin position="424"/>
        <end position="597"/>
    </location>
</feature>
<comment type="caution">
    <text evidence="2">The sequence shown here is derived from an EMBL/GenBank/DDBJ whole genome shotgun (WGS) entry which is preliminary data.</text>
</comment>
<evidence type="ECO:0000313" key="2">
    <source>
        <dbReference type="EMBL" id="KAF5956986.1"/>
    </source>
</evidence>